<evidence type="ECO:0000313" key="4">
    <source>
        <dbReference type="Proteomes" id="UP000179734"/>
    </source>
</evidence>
<dbReference type="Pfam" id="PF20789">
    <property type="entry name" value="4HBT_3C"/>
    <property type="match status" value="1"/>
</dbReference>
<dbReference type="Proteomes" id="UP000179734">
    <property type="component" value="Unassembled WGS sequence"/>
</dbReference>
<dbReference type="Pfam" id="PF13622">
    <property type="entry name" value="4HBT_3"/>
    <property type="match status" value="1"/>
</dbReference>
<evidence type="ECO:0000259" key="2">
    <source>
        <dbReference type="Pfam" id="PF20789"/>
    </source>
</evidence>
<dbReference type="Gene3D" id="2.40.160.210">
    <property type="entry name" value="Acyl-CoA thioesterase, double hotdog domain"/>
    <property type="match status" value="1"/>
</dbReference>
<dbReference type="SUPFAM" id="SSF54637">
    <property type="entry name" value="Thioesterase/thiol ester dehydrase-isomerase"/>
    <property type="match status" value="1"/>
</dbReference>
<dbReference type="InterPro" id="IPR049449">
    <property type="entry name" value="TesB_ACOT8-like_N"/>
</dbReference>
<protein>
    <submittedName>
        <fullName evidence="3">Thioesterase</fullName>
    </submittedName>
</protein>
<dbReference type="InterPro" id="IPR042171">
    <property type="entry name" value="Acyl-CoA_hotdog"/>
</dbReference>
<dbReference type="AlphaFoldDB" id="A0A1S1NQ78"/>
<reference evidence="3 4" key="1">
    <citation type="submission" date="2016-10" db="EMBL/GenBank/DDBJ databases">
        <title>Genome sequence of Mycobacterium talmonii.</title>
        <authorList>
            <person name="Greninger A.L."/>
            <person name="Elliott B."/>
            <person name="Vasireddy S."/>
            <person name="Vasireddy R."/>
        </authorList>
    </citation>
    <scope>NUCLEOTIDE SEQUENCE [LARGE SCALE GENOMIC DNA]</scope>
    <source>
        <strain evidence="4">NE-TNMC-100812</strain>
    </source>
</reference>
<evidence type="ECO:0000313" key="3">
    <source>
        <dbReference type="EMBL" id="OHV06754.1"/>
    </source>
</evidence>
<feature type="domain" description="Acyl-CoA thioesterase-like N-terminal HotDog" evidence="1">
    <location>
        <begin position="25"/>
        <end position="113"/>
    </location>
</feature>
<comment type="caution">
    <text evidence="3">The sequence shown here is derived from an EMBL/GenBank/DDBJ whole genome shotgun (WGS) entry which is preliminary data.</text>
</comment>
<name>A0A1S1NQ78_9MYCO</name>
<dbReference type="EMBL" id="MLQM01000002">
    <property type="protein sequence ID" value="OHV06754.1"/>
    <property type="molecule type" value="Genomic_DNA"/>
</dbReference>
<gene>
    <name evidence="3" type="ORF">BKN37_00685</name>
</gene>
<dbReference type="InterPro" id="IPR029069">
    <property type="entry name" value="HotDog_dom_sf"/>
</dbReference>
<evidence type="ECO:0000259" key="1">
    <source>
        <dbReference type="Pfam" id="PF13622"/>
    </source>
</evidence>
<organism evidence="3 4">
    <name type="scientific">Mycobacterium talmoniae</name>
    <dbReference type="NCBI Taxonomy" id="1858794"/>
    <lineage>
        <taxon>Bacteria</taxon>
        <taxon>Bacillati</taxon>
        <taxon>Actinomycetota</taxon>
        <taxon>Actinomycetes</taxon>
        <taxon>Mycobacteriales</taxon>
        <taxon>Mycobacteriaceae</taxon>
        <taxon>Mycobacterium</taxon>
    </lineage>
</organism>
<keyword evidence="4" id="KW-1185">Reference proteome</keyword>
<accession>A0A1S1NQ78</accession>
<proteinExistence type="predicted"/>
<sequence length="268" mass="29554">MTDCYYERLEDTGIGEKFVATDLVRSTWSAQIQHAAPVSALLVRALERCAARDDTRLSRVAVDLLGPVPAEGDLWVRAELVRPGKQIELLTADMLAPGPDGAPRPVARASGWRLQRLDTTEVTHAAAAPLRPLSEARSRNLEKDWDRNYVHSLDWRWLTEPLTDGPGESWITPTVDLVHGETMTPLQRLFAVADDANGIGTKLDIRAWTFLNTDLVVHVHRVPRGEWIGIRAETNYGPDGIGTTVGTLFDEAGAIGAIQQSVLVRRRG</sequence>
<dbReference type="RefSeq" id="WP_071019640.1">
    <property type="nucleotide sequence ID" value="NZ_MLQM01000002.1"/>
</dbReference>
<dbReference type="InterPro" id="IPR049450">
    <property type="entry name" value="ACOT8-like_C"/>
</dbReference>
<feature type="domain" description="Acyl-CoA thioesterase-like C-terminal" evidence="2">
    <location>
        <begin position="142"/>
        <end position="264"/>
    </location>
</feature>